<keyword evidence="1" id="KW-0732">Signal</keyword>
<feature type="chain" id="PRO_5037932532" description="Copper amine oxidase-like N-terminal domain-containing protein" evidence="1">
    <location>
        <begin position="24"/>
        <end position="394"/>
    </location>
</feature>
<evidence type="ECO:0000259" key="2">
    <source>
        <dbReference type="Pfam" id="PF07833"/>
    </source>
</evidence>
<dbReference type="RefSeq" id="WP_212981488.1">
    <property type="nucleotide sequence ID" value="NZ_AP025343.1"/>
</dbReference>
<dbReference type="AlphaFoldDB" id="A0A919YHW6"/>
<feature type="signal peptide" evidence="1">
    <location>
        <begin position="1"/>
        <end position="23"/>
    </location>
</feature>
<accession>A0A919YHW6</accession>
<dbReference type="EMBL" id="BORT01000055">
    <property type="protein sequence ID" value="GIO51512.1"/>
    <property type="molecule type" value="Genomic_DNA"/>
</dbReference>
<organism evidence="3 4">
    <name type="scientific">Paenibacillus azoreducens</name>
    <dbReference type="NCBI Taxonomy" id="116718"/>
    <lineage>
        <taxon>Bacteria</taxon>
        <taxon>Bacillati</taxon>
        <taxon>Bacillota</taxon>
        <taxon>Bacilli</taxon>
        <taxon>Bacillales</taxon>
        <taxon>Paenibacillaceae</taxon>
        <taxon>Paenibacillus</taxon>
    </lineage>
</organism>
<comment type="caution">
    <text evidence="3">The sequence shown here is derived from an EMBL/GenBank/DDBJ whole genome shotgun (WGS) entry which is preliminary data.</text>
</comment>
<keyword evidence="4" id="KW-1185">Reference proteome</keyword>
<gene>
    <name evidence="3" type="ORF">J34TS1_62770</name>
</gene>
<evidence type="ECO:0000256" key="1">
    <source>
        <dbReference type="SAM" id="SignalP"/>
    </source>
</evidence>
<sequence length="394" mass="43224">MKKWLCLIISAAAALSLGTGALADGAPATSAEPKGDVAKMYRIKHEMKFDLNGKEAALDGKAITADTPILKGGRVYVPLRTLRQSGAADSVTWNAAKRQVQVVIQPEVQPPLNNLTFRIGSEDVYLPDGSAMGEKIPAPFLSSGKVYVPIRALSWLGIAVSTVKDTVSWNWSDKVIEVLKPEWETDQTSTTFTMLYQKDMYSPQYLYPLGGSGWGGETGKVTEKDISMDGRTYNRMQFTVNLRPGPNPVMLTAVSAGNKVVTVKRKVTNSSSLPVTILEEGKENIAFTSPNRGYIQAKPGQKIDVSGNILQKNDLFDNLTVNVKRYQPSSKDSYKVYEEVKSFKLPIKDQKFAGSFTLSEKGSYLISVISPAYIPFIENGPSMTQWAEFAVEVE</sequence>
<dbReference type="InterPro" id="IPR012854">
    <property type="entry name" value="Cu_amine_oxidase-like_N"/>
</dbReference>
<evidence type="ECO:0000313" key="3">
    <source>
        <dbReference type="EMBL" id="GIO51512.1"/>
    </source>
</evidence>
<reference evidence="3 4" key="1">
    <citation type="submission" date="2021-03" db="EMBL/GenBank/DDBJ databases">
        <title>Antimicrobial resistance genes in bacteria isolated from Japanese honey, and their potential for conferring macrolide and lincosamide resistance in the American foulbrood pathogen Paenibacillus larvae.</title>
        <authorList>
            <person name="Okamoto M."/>
            <person name="Kumagai M."/>
            <person name="Kanamori H."/>
            <person name="Takamatsu D."/>
        </authorList>
    </citation>
    <scope>NUCLEOTIDE SEQUENCE [LARGE SCALE GENOMIC DNA]</scope>
    <source>
        <strain evidence="3 4">J34TS1</strain>
    </source>
</reference>
<protein>
    <recommendedName>
        <fullName evidence="2">Copper amine oxidase-like N-terminal domain-containing protein</fullName>
    </recommendedName>
</protein>
<name>A0A919YHW6_9BACL</name>
<dbReference type="Pfam" id="PF07833">
    <property type="entry name" value="Cu_amine_oxidN1"/>
    <property type="match status" value="1"/>
</dbReference>
<dbReference type="Proteomes" id="UP000682811">
    <property type="component" value="Unassembled WGS sequence"/>
</dbReference>
<proteinExistence type="predicted"/>
<evidence type="ECO:0000313" key="4">
    <source>
        <dbReference type="Proteomes" id="UP000682811"/>
    </source>
</evidence>
<feature type="domain" description="Copper amine oxidase-like N-terminal" evidence="2">
    <location>
        <begin position="59"/>
        <end position="163"/>
    </location>
</feature>